<gene>
    <name evidence="3" type="ORF">J4E96_12835</name>
</gene>
<dbReference type="PANTHER" id="PTHR39339:SF1">
    <property type="entry name" value="CHAD DOMAIN-CONTAINING PROTEIN"/>
    <property type="match status" value="1"/>
</dbReference>
<reference evidence="3" key="1">
    <citation type="submission" date="2021-03" db="EMBL/GenBank/DDBJ databases">
        <title>Pengzhenrongella sicca gen. nov., sp. nov., a new member of suborder Micrococcineae isolated from High-Arctic tundra soil.</title>
        <authorList>
            <person name="Peng F."/>
        </authorList>
    </citation>
    <scope>NUCLEOTIDE SEQUENCE</scope>
    <source>
        <strain evidence="3">LRZ-2</strain>
    </source>
</reference>
<dbReference type="SUPFAM" id="SSF55154">
    <property type="entry name" value="CYTH-like phosphatases"/>
    <property type="match status" value="1"/>
</dbReference>
<dbReference type="PROSITE" id="PS51708">
    <property type="entry name" value="CHAD"/>
    <property type="match status" value="1"/>
</dbReference>
<dbReference type="Proteomes" id="UP000663937">
    <property type="component" value="Chromosome"/>
</dbReference>
<dbReference type="PROSITE" id="PS51707">
    <property type="entry name" value="CYTH"/>
    <property type="match status" value="1"/>
</dbReference>
<keyword evidence="4" id="KW-1185">Reference proteome</keyword>
<dbReference type="AlphaFoldDB" id="A0A8A4ZCP5"/>
<dbReference type="Pfam" id="PF01928">
    <property type="entry name" value="CYTH"/>
    <property type="match status" value="1"/>
</dbReference>
<dbReference type="CDD" id="cd07374">
    <property type="entry name" value="CYTH-like_Pase"/>
    <property type="match status" value="1"/>
</dbReference>
<dbReference type="SMART" id="SM01118">
    <property type="entry name" value="CYTH"/>
    <property type="match status" value="1"/>
</dbReference>
<protein>
    <submittedName>
        <fullName evidence="3">CYTH and CHAD domain-containing protein</fullName>
    </submittedName>
</protein>
<dbReference type="Pfam" id="PF05235">
    <property type="entry name" value="CHAD"/>
    <property type="match status" value="1"/>
</dbReference>
<evidence type="ECO:0000259" key="1">
    <source>
        <dbReference type="PROSITE" id="PS51707"/>
    </source>
</evidence>
<evidence type="ECO:0000313" key="4">
    <source>
        <dbReference type="Proteomes" id="UP000663937"/>
    </source>
</evidence>
<evidence type="ECO:0000313" key="3">
    <source>
        <dbReference type="EMBL" id="QTE28267.1"/>
    </source>
</evidence>
<accession>A0A8A4ZCP5</accession>
<dbReference type="Gene3D" id="2.40.320.10">
    <property type="entry name" value="Hypothetical Protein Pfu-838710-001"/>
    <property type="match status" value="1"/>
</dbReference>
<sequence length="513" mass="55229">MATHRETTHREIEIKREVSAEVAMPELSGLPGVTAVETLEAVALEAVYLDTPDLRLATAGLTLRRRTGGPDAGWHLKLPVAADERTEIQVPLGPDDEPVPRELAAAVRARVRAAPLAEVAVLRTRRTVHLLRDADGRVLAEVADDVVTSRAPGDGEVRLDAWREWEVELAGGDRALLAAALTLVEAAGATAGSPSKLARALGPRLVAARRDAGYAAPTDPRSAGAVLTAYLRGRRDELLAQDPRVRRDEPDSVHQMRVATRRLRSALATGRTLLAGEPAAQVRAELSWVAGLLGAARDAEVGRARFAELLAQEPAELVLGPVAERLDADRADAYAGALGAVHAALDSDRYLGLLDALDALVAEPPLTKAARARASTALPRLVRRDWNRLARAFRAASLAGPGPDREHLLHEARKAAKRARHAGELVAPSAGKPALRFARATKKLADLLGLHHDSVEVRSVLRRVGEQADLAGEPTFTYGRLHALEQARAEGIEERLPALWDTVSARRRRRWLG</sequence>
<dbReference type="PANTHER" id="PTHR39339">
    <property type="entry name" value="SLR1444 PROTEIN"/>
    <property type="match status" value="1"/>
</dbReference>
<dbReference type="EMBL" id="CP071868">
    <property type="protein sequence ID" value="QTE28267.1"/>
    <property type="molecule type" value="Genomic_DNA"/>
</dbReference>
<dbReference type="Gene3D" id="1.40.20.10">
    <property type="entry name" value="CHAD domain"/>
    <property type="match status" value="1"/>
</dbReference>
<dbReference type="InterPro" id="IPR007899">
    <property type="entry name" value="CHAD_dom"/>
</dbReference>
<feature type="domain" description="CHAD" evidence="2">
    <location>
        <begin position="220"/>
        <end position="505"/>
    </location>
</feature>
<evidence type="ECO:0000259" key="2">
    <source>
        <dbReference type="PROSITE" id="PS51708"/>
    </source>
</evidence>
<dbReference type="InterPro" id="IPR033469">
    <property type="entry name" value="CYTH-like_dom_sf"/>
</dbReference>
<dbReference type="SMART" id="SM00880">
    <property type="entry name" value="CHAD"/>
    <property type="match status" value="1"/>
</dbReference>
<dbReference type="KEGG" id="psic:J4E96_12835"/>
<organism evidence="3 4">
    <name type="scientific">Pengzhenrongella sicca</name>
    <dbReference type="NCBI Taxonomy" id="2819238"/>
    <lineage>
        <taxon>Bacteria</taxon>
        <taxon>Bacillati</taxon>
        <taxon>Actinomycetota</taxon>
        <taxon>Actinomycetes</taxon>
        <taxon>Micrococcales</taxon>
        <taxon>Pengzhenrongella</taxon>
    </lineage>
</organism>
<feature type="domain" description="CYTH" evidence="1">
    <location>
        <begin position="9"/>
        <end position="207"/>
    </location>
</feature>
<name>A0A8A4ZCP5_9MICO</name>
<dbReference type="InterPro" id="IPR023577">
    <property type="entry name" value="CYTH_domain"/>
</dbReference>
<dbReference type="RefSeq" id="WP_227422499.1">
    <property type="nucleotide sequence ID" value="NZ_CP071868.1"/>
</dbReference>
<dbReference type="InterPro" id="IPR038186">
    <property type="entry name" value="CHAD_dom_sf"/>
</dbReference>
<proteinExistence type="predicted"/>